<dbReference type="Gene3D" id="2.60.120.200">
    <property type="match status" value="1"/>
</dbReference>
<name>A0AAD9ITL4_RIDPI</name>
<dbReference type="Pfam" id="PF13385">
    <property type="entry name" value="Laminin_G_3"/>
    <property type="match status" value="1"/>
</dbReference>
<keyword evidence="2" id="KW-1015">Disulfide bond</keyword>
<keyword evidence="5" id="KW-1185">Reference proteome</keyword>
<dbReference type="InterPro" id="IPR013320">
    <property type="entry name" value="ConA-like_dom_sf"/>
</dbReference>
<dbReference type="SMART" id="SM00560">
    <property type="entry name" value="LamGL"/>
    <property type="match status" value="1"/>
</dbReference>
<sequence>MRRVYSQCSESCGAAGTKDGTKDCWVVDGATNVEIEGSRHQETCTDTCENDCTCGPCEDFGPCSESCGAEGTKAGQKDCWAIDETTRREIPSSRHKETCTDKCENLCKCEDRCGNFGPCSESCDADGTKTGDKDCWAIDEITHREIPSSRHKEMCTDPCHNLCTCDSCGQFGQCSESCGAAGTKDGTKDCWVVDGATNVEIEGSRHQETCTDTCENDCTCGPCEDFGPCSESCGAEGTKAGQKDCWAIDEVTHLEIPNSRYKKSCTDKCENLCKCEDSCGNFGPCSESCDADGTKTGDKDCWAIDEITHREIPSSRHKEMCTDPCHNLCTCDSCGQFGQCSESCGAAGTKDGTKDCWVVDGATNVEIEGSRHQETCTDTCENDCTCGPCEDFGPCSESCGAEGTKAGQKDCWAIDEVTLLEIPNSRYKKSCTDKCENLCKCENSCGNFGPCSESCDADGTKTGDKDCWAIDEITHIEIPSSRHKEMCTDPCRNLCTCDSCGHFGQCSESCGAAGTKGGTKDCWVVDGATNVEIEGSRHQETCTDTCENDCTCGPCEDFGPCSESCGAEGTKAGQKDCWAIDEVTHLEIPNSRYKKSCTDKCENLCKCEDSCGNFGPCSESCDADGTKTGDKDCWAIDEITHREIPSSRHKEMCTDPCHNLCTCDSCGHFGQCSESCGAAGTKGGTKDCWVVDGATNVEIEGSRYQETCTDTCENDCTCGPCEDFGPCSESCGAEGTKVGQKDCWAIDETTRREIPSSRHKETCTDKCENLCKCEDRCGNFGPCSESCGADGTKTGDKDCWAIDEVTHREIPSSRHKETCTDNCFTNCPTTTTAWSVDCSRCDYTKGQIWLANPFNCHLYYICEPLGNGDYRVHSGTCGQLFWDQAYHTCVPVVPADADCEVGPVSLYIQPSTPKVNPTCTDNLLLHFPYEEHYNDVTCHQAIATKYGEGVSIRHDSDRAGNVACFTGQTHFEVPFLRTWFANNKVDKFTVSVWFKRQGEERTPEGIVNNADCLQTAGFSIGHDNKKVVAEITTEMANDELSSERVRGNKWHHVAWVYDGASLKLYVDKQLNKTTPITGYLMNNDVPMYIANCCGEHFFIGCLDELRVYDRMLSAQEVRDLP</sequence>
<organism evidence="4 5">
    <name type="scientific">Ridgeia piscesae</name>
    <name type="common">Tubeworm</name>
    <dbReference type="NCBI Taxonomy" id="27915"/>
    <lineage>
        <taxon>Eukaryota</taxon>
        <taxon>Metazoa</taxon>
        <taxon>Spiralia</taxon>
        <taxon>Lophotrochozoa</taxon>
        <taxon>Annelida</taxon>
        <taxon>Polychaeta</taxon>
        <taxon>Sedentaria</taxon>
        <taxon>Canalipalpata</taxon>
        <taxon>Sabellida</taxon>
        <taxon>Siboglinidae</taxon>
        <taxon>Ridgeia</taxon>
    </lineage>
</organism>
<evidence type="ECO:0000256" key="2">
    <source>
        <dbReference type="ARBA" id="ARBA00023157"/>
    </source>
</evidence>
<proteinExistence type="predicted"/>
<comment type="caution">
    <text evidence="4">The sequence shown here is derived from an EMBL/GenBank/DDBJ whole genome shotgun (WGS) entry which is preliminary data.</text>
</comment>
<protein>
    <recommendedName>
        <fullName evidence="3">LamG-like jellyroll fold domain-containing protein</fullName>
    </recommendedName>
</protein>
<dbReference type="SUPFAM" id="SSF49899">
    <property type="entry name" value="Concanavalin A-like lectins/glucanases"/>
    <property type="match status" value="1"/>
</dbReference>
<evidence type="ECO:0000313" key="4">
    <source>
        <dbReference type="EMBL" id="KAK2140297.1"/>
    </source>
</evidence>
<keyword evidence="1" id="KW-0732">Signal</keyword>
<dbReference type="InterPro" id="IPR006558">
    <property type="entry name" value="LamG-like"/>
</dbReference>
<gene>
    <name evidence="4" type="ORF">NP493_5859g00005</name>
</gene>
<feature type="domain" description="LamG-like jellyroll fold" evidence="3">
    <location>
        <begin position="986"/>
        <end position="1115"/>
    </location>
</feature>
<accession>A0AAD9ITL4</accession>
<dbReference type="EMBL" id="JAODUO010005845">
    <property type="protein sequence ID" value="KAK2140297.1"/>
    <property type="molecule type" value="Genomic_DNA"/>
</dbReference>
<dbReference type="Proteomes" id="UP001209878">
    <property type="component" value="Unassembled WGS sequence"/>
</dbReference>
<reference evidence="4" key="1">
    <citation type="journal article" date="2023" name="Mol. Biol. Evol.">
        <title>Third-Generation Sequencing Reveals the Adaptive Role of the Epigenome in Three Deep-Sea Polychaetes.</title>
        <authorList>
            <person name="Perez M."/>
            <person name="Aroh O."/>
            <person name="Sun Y."/>
            <person name="Lan Y."/>
            <person name="Juniper S.K."/>
            <person name="Young C.R."/>
            <person name="Angers B."/>
            <person name="Qian P.Y."/>
        </authorList>
    </citation>
    <scope>NUCLEOTIDE SEQUENCE</scope>
    <source>
        <strain evidence="4">R07B-5</strain>
    </source>
</reference>
<evidence type="ECO:0000259" key="3">
    <source>
        <dbReference type="SMART" id="SM00560"/>
    </source>
</evidence>
<evidence type="ECO:0000313" key="5">
    <source>
        <dbReference type="Proteomes" id="UP001209878"/>
    </source>
</evidence>
<evidence type="ECO:0000256" key="1">
    <source>
        <dbReference type="ARBA" id="ARBA00022729"/>
    </source>
</evidence>
<dbReference type="AlphaFoldDB" id="A0AAD9ITL4"/>